<keyword evidence="2" id="KW-0805">Transcription regulation</keyword>
<dbReference type="GO" id="GO:0016987">
    <property type="term" value="F:sigma factor activity"/>
    <property type="evidence" value="ECO:0007669"/>
    <property type="project" value="UniProtKB-KW"/>
</dbReference>
<dbReference type="InterPro" id="IPR014284">
    <property type="entry name" value="RNA_pol_sigma-70_dom"/>
</dbReference>
<keyword evidence="3" id="KW-0731">Sigma factor</keyword>
<dbReference type="EMBL" id="JPJI01000032">
    <property type="protein sequence ID" value="KEZ93220.1"/>
    <property type="molecule type" value="Genomic_DNA"/>
</dbReference>
<reference evidence="8 10" key="2">
    <citation type="submission" date="2018-03" db="EMBL/GenBank/DDBJ databases">
        <title>Genomic Encyclopedia of Archaeal and Bacterial Type Strains, Phase II (KMG-II): from individual species to whole genera.</title>
        <authorList>
            <person name="Goeker M."/>
        </authorList>
    </citation>
    <scope>NUCLEOTIDE SEQUENCE [LARGE SCALE GENOMIC DNA]</scope>
    <source>
        <strain evidence="8 10">DSM 22727</strain>
    </source>
</reference>
<dbReference type="RefSeq" id="WP_036584928.1">
    <property type="nucleotide sequence ID" value="NZ_JPJI01000032.1"/>
</dbReference>
<dbReference type="Gene3D" id="1.10.1740.10">
    <property type="match status" value="1"/>
</dbReference>
<evidence type="ECO:0000259" key="6">
    <source>
        <dbReference type="Pfam" id="PF08281"/>
    </source>
</evidence>
<dbReference type="PANTHER" id="PTHR43133:SF46">
    <property type="entry name" value="RNA POLYMERASE SIGMA-70 FACTOR ECF SUBFAMILY"/>
    <property type="match status" value="1"/>
</dbReference>
<dbReference type="Pfam" id="PF04542">
    <property type="entry name" value="Sigma70_r2"/>
    <property type="match status" value="1"/>
</dbReference>
<evidence type="ECO:0000313" key="10">
    <source>
        <dbReference type="Proteomes" id="UP000239997"/>
    </source>
</evidence>
<evidence type="ECO:0000313" key="7">
    <source>
        <dbReference type="EMBL" id="KEZ93220.1"/>
    </source>
</evidence>
<dbReference type="InterPro" id="IPR039425">
    <property type="entry name" value="RNA_pol_sigma-70-like"/>
</dbReference>
<organism evidence="7 9">
    <name type="scientific">Nonlabens ulvanivorans</name>
    <name type="common">Persicivirga ulvanivorans</name>
    <dbReference type="NCBI Taxonomy" id="906888"/>
    <lineage>
        <taxon>Bacteria</taxon>
        <taxon>Pseudomonadati</taxon>
        <taxon>Bacteroidota</taxon>
        <taxon>Flavobacteriia</taxon>
        <taxon>Flavobacteriales</taxon>
        <taxon>Flavobacteriaceae</taxon>
        <taxon>Nonlabens</taxon>
    </lineage>
</organism>
<dbReference type="Pfam" id="PF08281">
    <property type="entry name" value="Sigma70_r4_2"/>
    <property type="match status" value="1"/>
</dbReference>
<dbReference type="EMBL" id="PVNA01000003">
    <property type="protein sequence ID" value="PRX13658.1"/>
    <property type="molecule type" value="Genomic_DNA"/>
</dbReference>
<dbReference type="PANTHER" id="PTHR43133">
    <property type="entry name" value="RNA POLYMERASE ECF-TYPE SIGMA FACTO"/>
    <property type="match status" value="1"/>
</dbReference>
<dbReference type="Proteomes" id="UP000239997">
    <property type="component" value="Unassembled WGS sequence"/>
</dbReference>
<dbReference type="Proteomes" id="UP000028531">
    <property type="component" value="Unassembled WGS sequence"/>
</dbReference>
<evidence type="ECO:0000313" key="8">
    <source>
        <dbReference type="EMBL" id="PRX13658.1"/>
    </source>
</evidence>
<reference evidence="7 9" key="1">
    <citation type="submission" date="2014-07" db="EMBL/GenBank/DDBJ databases">
        <title>Draft genome sequence of Nonlabens ulvanivorans, an ulvan degrading bacterium.</title>
        <authorList>
            <person name="Kopel M."/>
            <person name="Helbert W."/>
            <person name="Henrissat B."/>
            <person name="Doniger T."/>
            <person name="Banin E."/>
        </authorList>
    </citation>
    <scope>NUCLEOTIDE SEQUENCE [LARGE SCALE GENOMIC DNA]</scope>
    <source>
        <strain evidence="7 9">PLR</strain>
    </source>
</reference>
<evidence type="ECO:0000259" key="5">
    <source>
        <dbReference type="Pfam" id="PF04542"/>
    </source>
</evidence>
<feature type="domain" description="RNA polymerase sigma factor 70 region 4 type 2" evidence="6">
    <location>
        <begin position="114"/>
        <end position="164"/>
    </location>
</feature>
<gene>
    <name evidence="7" type="ORF">IL45_13960</name>
    <name evidence="8" type="ORF">LY02_01903</name>
</gene>
<comment type="similarity">
    <text evidence="1">Belongs to the sigma-70 factor family. ECF subfamily.</text>
</comment>
<protein>
    <submittedName>
        <fullName evidence="7 8">RNA polymerase sigma-70 factor</fullName>
    </submittedName>
</protein>
<sequence length="184" mass="21522">MNLKELLKSCKKDDINAQKELYDQYKEVLFILCLKYSRNREEAEDILHDSFMIIFTSINKYKGKGSFEGWMKRIVINTAISSFKKASNFNILLNEEITKEVLIEEDFIETIPLQEILIAVQQLPDRYRMVFNLYEMDGYSHKQISKMLDITIGTSKSNLNRAKTILKGSLQKWSVNSKNRSYGN</sequence>
<evidence type="ECO:0000256" key="2">
    <source>
        <dbReference type="ARBA" id="ARBA00023015"/>
    </source>
</evidence>
<dbReference type="CDD" id="cd06171">
    <property type="entry name" value="Sigma70_r4"/>
    <property type="match status" value="1"/>
</dbReference>
<keyword evidence="4" id="KW-0804">Transcription</keyword>
<dbReference type="InterPro" id="IPR013249">
    <property type="entry name" value="RNA_pol_sigma70_r4_t2"/>
</dbReference>
<proteinExistence type="inferred from homology"/>
<dbReference type="OrthoDB" id="1056775at2"/>
<name>A0A084JW86_NONUL</name>
<feature type="domain" description="RNA polymerase sigma-70 region 2" evidence="5">
    <location>
        <begin position="21"/>
        <end position="87"/>
    </location>
</feature>
<keyword evidence="10" id="KW-1185">Reference proteome</keyword>
<comment type="caution">
    <text evidence="7">The sequence shown here is derived from an EMBL/GenBank/DDBJ whole genome shotgun (WGS) entry which is preliminary data.</text>
</comment>
<dbReference type="NCBIfam" id="TIGR02937">
    <property type="entry name" value="sigma70-ECF"/>
    <property type="match status" value="1"/>
</dbReference>
<dbReference type="AlphaFoldDB" id="A0A084JW86"/>
<evidence type="ECO:0000313" key="9">
    <source>
        <dbReference type="Proteomes" id="UP000028531"/>
    </source>
</evidence>
<dbReference type="InterPro" id="IPR007627">
    <property type="entry name" value="RNA_pol_sigma70_r2"/>
</dbReference>
<dbReference type="GO" id="GO:0003677">
    <property type="term" value="F:DNA binding"/>
    <property type="evidence" value="ECO:0007669"/>
    <property type="project" value="InterPro"/>
</dbReference>
<dbReference type="SUPFAM" id="SSF88946">
    <property type="entry name" value="Sigma2 domain of RNA polymerase sigma factors"/>
    <property type="match status" value="1"/>
</dbReference>
<evidence type="ECO:0000256" key="4">
    <source>
        <dbReference type="ARBA" id="ARBA00023163"/>
    </source>
</evidence>
<evidence type="ECO:0000256" key="3">
    <source>
        <dbReference type="ARBA" id="ARBA00023082"/>
    </source>
</evidence>
<dbReference type="SUPFAM" id="SSF88659">
    <property type="entry name" value="Sigma3 and sigma4 domains of RNA polymerase sigma factors"/>
    <property type="match status" value="1"/>
</dbReference>
<dbReference type="InterPro" id="IPR036388">
    <property type="entry name" value="WH-like_DNA-bd_sf"/>
</dbReference>
<dbReference type="Gene3D" id="1.10.10.10">
    <property type="entry name" value="Winged helix-like DNA-binding domain superfamily/Winged helix DNA-binding domain"/>
    <property type="match status" value="1"/>
</dbReference>
<dbReference type="InterPro" id="IPR013325">
    <property type="entry name" value="RNA_pol_sigma_r2"/>
</dbReference>
<accession>A0A084JW86</accession>
<dbReference type="InterPro" id="IPR013324">
    <property type="entry name" value="RNA_pol_sigma_r3/r4-like"/>
</dbReference>
<dbReference type="GO" id="GO:0006352">
    <property type="term" value="P:DNA-templated transcription initiation"/>
    <property type="evidence" value="ECO:0007669"/>
    <property type="project" value="InterPro"/>
</dbReference>
<evidence type="ECO:0000256" key="1">
    <source>
        <dbReference type="ARBA" id="ARBA00010641"/>
    </source>
</evidence>